<dbReference type="EMBL" id="VSRR010017745">
    <property type="protein sequence ID" value="MPC60637.1"/>
    <property type="molecule type" value="Genomic_DNA"/>
</dbReference>
<proteinExistence type="predicted"/>
<evidence type="ECO:0000313" key="3">
    <source>
        <dbReference type="Proteomes" id="UP000324222"/>
    </source>
</evidence>
<dbReference type="AlphaFoldDB" id="A0A5B7GTY8"/>
<gene>
    <name evidence="2" type="ORF">E2C01_054691</name>
</gene>
<feature type="region of interest" description="Disordered" evidence="1">
    <location>
        <begin position="97"/>
        <end position="136"/>
    </location>
</feature>
<evidence type="ECO:0000256" key="1">
    <source>
        <dbReference type="SAM" id="MobiDB-lite"/>
    </source>
</evidence>
<accession>A0A5B7GTY8</accession>
<evidence type="ECO:0000313" key="2">
    <source>
        <dbReference type="EMBL" id="MPC60637.1"/>
    </source>
</evidence>
<reference evidence="2 3" key="1">
    <citation type="submission" date="2019-05" db="EMBL/GenBank/DDBJ databases">
        <title>Another draft genome of Portunus trituberculatus and its Hox gene families provides insights of decapod evolution.</title>
        <authorList>
            <person name="Jeong J.-H."/>
            <person name="Song I."/>
            <person name="Kim S."/>
            <person name="Choi T."/>
            <person name="Kim D."/>
            <person name="Ryu S."/>
            <person name="Kim W."/>
        </authorList>
    </citation>
    <scope>NUCLEOTIDE SEQUENCE [LARGE SCALE GENOMIC DNA]</scope>
    <source>
        <tissue evidence="2">Muscle</tissue>
    </source>
</reference>
<name>A0A5B7GTY8_PORTR</name>
<feature type="compositionally biased region" description="Low complexity" evidence="1">
    <location>
        <begin position="105"/>
        <end position="114"/>
    </location>
</feature>
<keyword evidence="3" id="KW-1185">Reference proteome</keyword>
<feature type="compositionally biased region" description="Polar residues" evidence="1">
    <location>
        <begin position="115"/>
        <end position="136"/>
    </location>
</feature>
<protein>
    <submittedName>
        <fullName evidence="2">Uncharacterized protein</fullName>
    </submittedName>
</protein>
<organism evidence="2 3">
    <name type="scientific">Portunus trituberculatus</name>
    <name type="common">Swimming crab</name>
    <name type="synonym">Neptunus trituberculatus</name>
    <dbReference type="NCBI Taxonomy" id="210409"/>
    <lineage>
        <taxon>Eukaryota</taxon>
        <taxon>Metazoa</taxon>
        <taxon>Ecdysozoa</taxon>
        <taxon>Arthropoda</taxon>
        <taxon>Crustacea</taxon>
        <taxon>Multicrustacea</taxon>
        <taxon>Malacostraca</taxon>
        <taxon>Eumalacostraca</taxon>
        <taxon>Eucarida</taxon>
        <taxon>Decapoda</taxon>
        <taxon>Pleocyemata</taxon>
        <taxon>Brachyura</taxon>
        <taxon>Eubrachyura</taxon>
        <taxon>Portunoidea</taxon>
        <taxon>Portunidae</taxon>
        <taxon>Portuninae</taxon>
        <taxon>Portunus</taxon>
    </lineage>
</organism>
<dbReference type="Proteomes" id="UP000324222">
    <property type="component" value="Unassembled WGS sequence"/>
</dbReference>
<sequence length="136" mass="14590">MMIPGPCRIRVVGIATLCVPDGDSGVTLVELSPCHPLPVIHCPHSPDLPKRDDSLDVVFEETVCLSGIISDYQPVIAIERVLSDVFREEGESSIESALARNQRCSSDSSTRSVSGQPSMSQVNLPQSQINLSSGQT</sequence>
<comment type="caution">
    <text evidence="2">The sequence shown here is derived from an EMBL/GenBank/DDBJ whole genome shotgun (WGS) entry which is preliminary data.</text>
</comment>